<gene>
    <name evidence="2" type="ORF">JOQ06_021464</name>
</gene>
<name>A0AAD6A6Q1_9TELE</name>
<dbReference type="Proteomes" id="UP001219934">
    <property type="component" value="Unassembled WGS sequence"/>
</dbReference>
<dbReference type="EMBL" id="JAPTMU010000321">
    <property type="protein sequence ID" value="KAJ4919232.1"/>
    <property type="molecule type" value="Genomic_DNA"/>
</dbReference>
<feature type="domain" description="Furin-like cysteine-rich" evidence="1">
    <location>
        <begin position="19"/>
        <end position="112"/>
    </location>
</feature>
<proteinExistence type="predicted"/>
<dbReference type="SUPFAM" id="SSF57184">
    <property type="entry name" value="Growth factor receptor domain"/>
    <property type="match status" value="1"/>
</dbReference>
<dbReference type="AlphaFoldDB" id="A0AAD6A6Q1"/>
<dbReference type="Gene3D" id="2.10.220.10">
    <property type="entry name" value="Hormone Receptor, Insulin-like Growth Factor Receptor 1, Chain A, domain 2"/>
    <property type="match status" value="1"/>
</dbReference>
<protein>
    <recommendedName>
        <fullName evidence="1">Furin-like cysteine-rich domain-containing protein</fullName>
    </recommendedName>
</protein>
<dbReference type="InterPro" id="IPR006212">
    <property type="entry name" value="Furin_repeat"/>
</dbReference>
<evidence type="ECO:0000313" key="2">
    <source>
        <dbReference type="EMBL" id="KAJ4919232.1"/>
    </source>
</evidence>
<evidence type="ECO:0000259" key="1">
    <source>
        <dbReference type="Pfam" id="PF00757"/>
    </source>
</evidence>
<dbReference type="Gene3D" id="3.80.20.20">
    <property type="entry name" value="Receptor L-domain"/>
    <property type="match status" value="1"/>
</dbReference>
<dbReference type="InterPro" id="IPR036941">
    <property type="entry name" value="Rcpt_L-dom_sf"/>
</dbReference>
<sequence>MRLEVVNEMLWINTLLPAERCARRACTLEGECCHPQCLGSCSSPSSDTSCAACVHYFHRGRCVADCPPGTFRFEGWRCISAELCSKVHLPDSNSFYIHDGECMTECPSGYMPKTLS</sequence>
<feature type="non-terminal residue" evidence="2">
    <location>
        <position position="116"/>
    </location>
</feature>
<dbReference type="SMART" id="SM00261">
    <property type="entry name" value="FU"/>
    <property type="match status" value="1"/>
</dbReference>
<comment type="caution">
    <text evidence="2">The sequence shown here is derived from an EMBL/GenBank/DDBJ whole genome shotgun (WGS) entry which is preliminary data.</text>
</comment>
<dbReference type="InterPro" id="IPR009030">
    <property type="entry name" value="Growth_fac_rcpt_cys_sf"/>
</dbReference>
<accession>A0AAD6A6Q1</accession>
<reference evidence="2" key="1">
    <citation type="submission" date="2022-11" db="EMBL/GenBank/DDBJ databases">
        <title>Chromosome-level genome of Pogonophryne albipinna.</title>
        <authorList>
            <person name="Jo E."/>
        </authorList>
    </citation>
    <scope>NUCLEOTIDE SEQUENCE</scope>
    <source>
        <strain evidence="2">SGF0006</strain>
        <tissue evidence="2">Muscle</tissue>
    </source>
</reference>
<evidence type="ECO:0000313" key="3">
    <source>
        <dbReference type="Proteomes" id="UP001219934"/>
    </source>
</evidence>
<organism evidence="2 3">
    <name type="scientific">Pogonophryne albipinna</name>
    <dbReference type="NCBI Taxonomy" id="1090488"/>
    <lineage>
        <taxon>Eukaryota</taxon>
        <taxon>Metazoa</taxon>
        <taxon>Chordata</taxon>
        <taxon>Craniata</taxon>
        <taxon>Vertebrata</taxon>
        <taxon>Euteleostomi</taxon>
        <taxon>Actinopterygii</taxon>
        <taxon>Neopterygii</taxon>
        <taxon>Teleostei</taxon>
        <taxon>Neoteleostei</taxon>
        <taxon>Acanthomorphata</taxon>
        <taxon>Eupercaria</taxon>
        <taxon>Perciformes</taxon>
        <taxon>Notothenioidei</taxon>
        <taxon>Pogonophryne</taxon>
    </lineage>
</organism>
<keyword evidence="3" id="KW-1185">Reference proteome</keyword>
<dbReference type="Pfam" id="PF00757">
    <property type="entry name" value="Furin-like"/>
    <property type="match status" value="1"/>
</dbReference>
<dbReference type="InterPro" id="IPR006211">
    <property type="entry name" value="Furin-like_Cys-rich_dom"/>
</dbReference>